<name>A0A2D2D5B0_METT3</name>
<dbReference type="Proteomes" id="UP000230709">
    <property type="component" value="Chromosome"/>
</dbReference>
<accession>A0A2D2D5B0</accession>
<keyword evidence="3" id="KW-1185">Reference proteome</keyword>
<dbReference type="KEGG" id="mtw:CQW49_04090"/>
<dbReference type="SUPFAM" id="SSF160935">
    <property type="entry name" value="VPA0735-like"/>
    <property type="match status" value="1"/>
</dbReference>
<evidence type="ECO:0000313" key="3">
    <source>
        <dbReference type="Proteomes" id="UP000230709"/>
    </source>
</evidence>
<feature type="domain" description="DUF1214" evidence="1">
    <location>
        <begin position="72"/>
        <end position="168"/>
    </location>
</feature>
<gene>
    <name evidence="2" type="ORF">CQW49_04090</name>
</gene>
<dbReference type="PIRSF" id="PIRSF009471">
    <property type="entry name" value="UCP009471"/>
    <property type="match status" value="1"/>
</dbReference>
<dbReference type="EMBL" id="CP023737">
    <property type="protein sequence ID" value="ATQ70217.1"/>
    <property type="molecule type" value="Genomic_DNA"/>
</dbReference>
<evidence type="ECO:0000259" key="1">
    <source>
        <dbReference type="Pfam" id="PF06742"/>
    </source>
</evidence>
<dbReference type="PANTHER" id="PTHR36509">
    <property type="entry name" value="BLL3101 PROTEIN"/>
    <property type="match status" value="1"/>
</dbReference>
<dbReference type="RefSeq" id="WP_003610348.1">
    <property type="nucleotide sequence ID" value="NZ_ADVE02000001.1"/>
</dbReference>
<dbReference type="InterPro" id="IPR010621">
    <property type="entry name" value="DUF1214"/>
</dbReference>
<sequence length="190" mass="20160">MTNYLKAFAVMIAGLLIGFALTAVSLGLGRGFGQIVAGPWIAWPRHGGADIDPYARAMLARTGEAPLGREQGLAFIAHADSSGAALDGRCVYSITDPTPAARYWTLGAASTNGALIDNPAQRYVFTSAELLRHEGGGFAIETAEEARPGNWLPTRRGPFILILRLYDTTLDTEVAPDPATFPQITKLGCA</sequence>
<dbReference type="PANTHER" id="PTHR36509:SF2">
    <property type="entry name" value="BLL3101 PROTEIN"/>
    <property type="match status" value="1"/>
</dbReference>
<dbReference type="InterPro" id="IPR037049">
    <property type="entry name" value="DUF1214_C_sf"/>
</dbReference>
<evidence type="ECO:0000313" key="2">
    <source>
        <dbReference type="EMBL" id="ATQ70217.1"/>
    </source>
</evidence>
<dbReference type="STRING" id="595536.GCA_000178815_04343"/>
<organism evidence="2 3">
    <name type="scientific">Methylosinus trichosporium (strain ATCC 35070 / NCIMB 11131 / UNIQEM 75 / OB3b)</name>
    <dbReference type="NCBI Taxonomy" id="595536"/>
    <lineage>
        <taxon>Bacteria</taxon>
        <taxon>Pseudomonadati</taxon>
        <taxon>Pseudomonadota</taxon>
        <taxon>Alphaproteobacteria</taxon>
        <taxon>Hyphomicrobiales</taxon>
        <taxon>Methylocystaceae</taxon>
        <taxon>Methylosinus</taxon>
    </lineage>
</organism>
<dbReference type="Gene3D" id="2.60.120.600">
    <property type="entry name" value="Domain of unknown function DUF1214, C-terminal domain"/>
    <property type="match status" value="1"/>
</dbReference>
<reference evidence="3" key="1">
    <citation type="submission" date="2017-10" db="EMBL/GenBank/DDBJ databases">
        <title>Completed PacBio SMRT sequence of Methylosinus trichosporium OB3b reveals presence of a third large plasmid.</title>
        <authorList>
            <person name="Charles T.C."/>
            <person name="Lynch M.D.J."/>
            <person name="Heil J.R."/>
            <person name="Cheng J."/>
        </authorList>
    </citation>
    <scope>NUCLEOTIDE SEQUENCE [LARGE SCALE GENOMIC DNA]</scope>
    <source>
        <strain evidence="3">OB3b</strain>
    </source>
</reference>
<protein>
    <submittedName>
        <fullName evidence="2">DUF1214 domain-containing protein</fullName>
    </submittedName>
</protein>
<dbReference type="AlphaFoldDB" id="A0A2D2D5B0"/>
<dbReference type="InterPro" id="IPR012038">
    <property type="entry name" value="UCP009471"/>
</dbReference>
<dbReference type="Pfam" id="PF06742">
    <property type="entry name" value="DUF1214"/>
    <property type="match status" value="1"/>
</dbReference>
<proteinExistence type="predicted"/>